<evidence type="ECO:0000313" key="2">
    <source>
        <dbReference type="Proteomes" id="UP000756132"/>
    </source>
</evidence>
<dbReference type="KEGG" id="ffu:CLAFUR5_02674"/>
<proteinExistence type="predicted"/>
<dbReference type="RefSeq" id="XP_047758035.1">
    <property type="nucleotide sequence ID" value="XM_047901822.1"/>
</dbReference>
<gene>
    <name evidence="1" type="ORF">CLAFUR5_02674</name>
</gene>
<protein>
    <submittedName>
        <fullName evidence="1">Uncharacterized protein</fullName>
    </submittedName>
</protein>
<dbReference type="Gene3D" id="2.40.70.10">
    <property type="entry name" value="Acid Proteases"/>
    <property type="match status" value="1"/>
</dbReference>
<name>A0A9Q8LA83_PASFU</name>
<dbReference type="Pfam" id="PF13650">
    <property type="entry name" value="Asp_protease_2"/>
    <property type="match status" value="1"/>
</dbReference>
<evidence type="ECO:0000313" key="1">
    <source>
        <dbReference type="EMBL" id="UJO13669.1"/>
    </source>
</evidence>
<keyword evidence="2" id="KW-1185">Reference proteome</keyword>
<reference evidence="1" key="1">
    <citation type="submission" date="2021-12" db="EMBL/GenBank/DDBJ databases">
        <authorList>
            <person name="Zaccaron A."/>
            <person name="Stergiopoulos I."/>
        </authorList>
    </citation>
    <scope>NUCLEOTIDE SEQUENCE</scope>
    <source>
        <strain evidence="1">Race5_Kim</strain>
    </source>
</reference>
<dbReference type="InterPro" id="IPR021109">
    <property type="entry name" value="Peptidase_aspartic_dom_sf"/>
</dbReference>
<dbReference type="AlphaFoldDB" id="A0A9Q8LA83"/>
<dbReference type="EMBL" id="CP090164">
    <property type="protein sequence ID" value="UJO13669.1"/>
    <property type="molecule type" value="Genomic_DNA"/>
</dbReference>
<reference evidence="1" key="2">
    <citation type="journal article" date="2022" name="Microb. Genom.">
        <title>A chromosome-scale genome assembly of the tomato pathogen Cladosporium fulvum reveals a compartmentalized genome architecture and the presence of a dispensable chromosome.</title>
        <authorList>
            <person name="Zaccaron A.Z."/>
            <person name="Chen L.H."/>
            <person name="Samaras A."/>
            <person name="Stergiopoulos I."/>
        </authorList>
    </citation>
    <scope>NUCLEOTIDE SEQUENCE</scope>
    <source>
        <strain evidence="1">Race5_Kim</strain>
    </source>
</reference>
<accession>A0A9Q8LA83</accession>
<dbReference type="CDD" id="cd00303">
    <property type="entry name" value="retropepsin_like"/>
    <property type="match status" value="1"/>
</dbReference>
<dbReference type="GeneID" id="71982552"/>
<dbReference type="Proteomes" id="UP000756132">
    <property type="component" value="Chromosome 2"/>
</dbReference>
<organism evidence="1 2">
    <name type="scientific">Passalora fulva</name>
    <name type="common">Tomato leaf mold</name>
    <name type="synonym">Cladosporium fulvum</name>
    <dbReference type="NCBI Taxonomy" id="5499"/>
    <lineage>
        <taxon>Eukaryota</taxon>
        <taxon>Fungi</taxon>
        <taxon>Dikarya</taxon>
        <taxon>Ascomycota</taxon>
        <taxon>Pezizomycotina</taxon>
        <taxon>Dothideomycetes</taxon>
        <taxon>Dothideomycetidae</taxon>
        <taxon>Mycosphaerellales</taxon>
        <taxon>Mycosphaerellaceae</taxon>
        <taxon>Fulvia</taxon>
    </lineage>
</organism>
<sequence>MAQTVKQEPMDDTYNDIGVSVAVDVNAFRPPPVRRNRAPTGGRTRLSGEVTDQAVTDGLPAGLVGRCYQTTVFVSSGQNFIEITHGLIDTGAMAIFISRAAVDQLGVATQSCPPKTFASSNNAYVTYQSYVRLTLHIGGVGRDVIAFVEEDNCIRHIILGIPAVELFDIKFEANYGPRCEKLWHVAEKNNRRIRYVLEQERSSAPRQVRTLDYQNGLRIATKRGKTPKEREASMKIMRAKANYKRIHGKYQHRVGGA</sequence>